<comment type="caution">
    <text evidence="1">The sequence shown here is derived from an EMBL/GenBank/DDBJ whole genome shotgun (WGS) entry which is preliminary data.</text>
</comment>
<dbReference type="EMBL" id="AAJCCP010000007">
    <property type="protein sequence ID" value="ECK5213800.1"/>
    <property type="molecule type" value="Genomic_DNA"/>
</dbReference>
<evidence type="ECO:0008006" key="2">
    <source>
        <dbReference type="Google" id="ProtNLM"/>
    </source>
</evidence>
<accession>A0A5Y5TA00</accession>
<evidence type="ECO:0000313" key="1">
    <source>
        <dbReference type="EMBL" id="ECK5213800.1"/>
    </source>
</evidence>
<organism evidence="1">
    <name type="scientific">Salmonella enterica</name>
    <name type="common">Salmonella choleraesuis</name>
    <dbReference type="NCBI Taxonomy" id="28901"/>
    <lineage>
        <taxon>Bacteria</taxon>
        <taxon>Pseudomonadati</taxon>
        <taxon>Pseudomonadota</taxon>
        <taxon>Gammaproteobacteria</taxon>
        <taxon>Enterobacterales</taxon>
        <taxon>Enterobacteriaceae</taxon>
        <taxon>Salmonella</taxon>
    </lineage>
</organism>
<dbReference type="AlphaFoldDB" id="A0A5Y5TA00"/>
<reference evidence="1" key="1">
    <citation type="submission" date="2019-08" db="EMBL/GenBank/DDBJ databases">
        <authorList>
            <consortium name="PulseNet: The National Subtyping Network for Foodborne Disease Surveillance"/>
            <person name="Tarr C.L."/>
            <person name="Trees E."/>
            <person name="Katz L.S."/>
            <person name="Carleton-Romer H.A."/>
            <person name="Stroika S."/>
            <person name="Kucerova Z."/>
            <person name="Roache K.F."/>
            <person name="Sabol A.L."/>
            <person name="Besser J."/>
            <person name="Gerner-Smidt P."/>
        </authorList>
    </citation>
    <scope>NUCLEOTIDE SEQUENCE</scope>
    <source>
        <strain evidence="1">PNUSAS086289</strain>
    </source>
</reference>
<name>A0A5Y5TA00_SALER</name>
<dbReference type="RefSeq" id="WP_410002134.1">
    <property type="nucleotide sequence ID" value="NZ_BIMS01000012.1"/>
</dbReference>
<protein>
    <recommendedName>
        <fullName evidence="2">Fimbrial protein</fullName>
    </recommendedName>
</protein>
<sequence>MSYNYARIGFGLILLINIHAANATFRAIENSTPLNDTRSITLTKLSAWGDTISGEITISGWTGGGNYWQSAPSDVNMNEIYFTFVNAFNTVCSASYNGVFFPCNIKSSNISSGWTWGYPNKFYKKTPHTQPAGENSGSCASCYYDFPASTGKITVSGVPDGVPYLNISAKICNSHIKADGGYVEFDTYASYCSKSTVLGNSTITRNNIPVPGYCKINVIPGQNATGSWPVYSVKIGTIHPKQSKTGGIQVGVDCYNSASVDSVTLSHNGVSGSMLLSVANKNGNATIESNDKYNVDLNGSLVKFSNQKITVNYDYSVTGKKPGNIDSSYIISVFVP</sequence>
<gene>
    <name evidence="1" type="ORF">FRL26_08895</name>
</gene>
<proteinExistence type="predicted"/>